<evidence type="ECO:0000256" key="1">
    <source>
        <dbReference type="SAM" id="Phobius"/>
    </source>
</evidence>
<feature type="transmembrane region" description="Helical" evidence="1">
    <location>
        <begin position="110"/>
        <end position="135"/>
    </location>
</feature>
<feature type="transmembrane region" description="Helical" evidence="1">
    <location>
        <begin position="174"/>
        <end position="201"/>
    </location>
</feature>
<keyword evidence="1" id="KW-1133">Transmembrane helix</keyword>
<feature type="transmembrane region" description="Helical" evidence="1">
    <location>
        <begin position="67"/>
        <end position="89"/>
    </location>
</feature>
<feature type="transmembrane region" description="Helical" evidence="1">
    <location>
        <begin position="21"/>
        <end position="47"/>
    </location>
</feature>
<dbReference type="RefSeq" id="WP_134556658.1">
    <property type="nucleotide sequence ID" value="NZ_SOHK01000021.1"/>
</dbReference>
<reference evidence="2 3" key="1">
    <citation type="submission" date="2019-03" db="EMBL/GenBank/DDBJ databases">
        <title>Genomics of glacier-inhabiting Cryobacterium strains.</title>
        <authorList>
            <person name="Liu Q."/>
            <person name="Xin Y.-H."/>
        </authorList>
    </citation>
    <scope>NUCLEOTIDE SEQUENCE [LARGE SCALE GENOMIC DNA]</scope>
    <source>
        <strain evidence="2 3">Sr36</strain>
    </source>
</reference>
<protein>
    <submittedName>
        <fullName evidence="2">Ig-like domain repeat protein</fullName>
    </submittedName>
</protein>
<keyword evidence="1" id="KW-0812">Transmembrane</keyword>
<sequence length="2139" mass="221886">MSAPIPTTIRTRAVRSLTPAVLARSAALAILAVIAAPVFAMVVVLLFGLAAGAALATTPTGALAQSIGINVILYGSAVLAVLVGVLVIAQLHSDAYAYEKRPLRRALAGALATLPRLLGALALLVIVVLVTLLAWAPVTGAALVLAVVLHVRYRRGAPEVHVGRSRTSPGVRRALLWAIPFLPLLAALAALIALFPASLARPCTVRSLLRSAIDGVCHQKRSLLRLVLVVAPVSAVLTWGGSTVSSGVQAGATEPTSAGFIGGTLVLAFALAVLLIFSGAAIAVLSPPSLPGRTDAAVSAGRVGLRSRYADFLRRATPAMRRTAMVTVLALCSTFVATPAFATTTTTPTTMAVYELNQSRVGSDMTFHVYMTSNGNPVTVTGTVEVYSGATLVTTVNTDNLTWVVVPTDGLSPGTVPLRFVYIPTGQFEPSEDSISVDLGKAMTSLYIMATPSWNESITWGESHSIEASVTGELDGPRTLIVRDGTSRDSPIAASADFTVTNGAATLTLDLTKKLGFGTHTYRAEVVGTDTSNAAGTDEYMINVDRAPTTVALTATPATVGSPVTLTATASSSATNAGVVAGQMKFYVNGNDLGAVAVDVNGQASIRYTPTTVVDFVVRADYSQVAAPYTHLWSSSGDVTAAVIPANAPWPSSRWYGDLTVEDSWLELSYTAAAGLPAPSGWVQIVDSRYVPVGRGYLVDGALKMKIAAVSGQIYYYAQYEGDALYLARQTYLPDLVVASYIPALAVTLPTEPRIGTTLSVGVTLADVPVGLVESVTVYDSVYGGRSSLGTIALNDAGTGSLDWSTLVAGEHPIVVEVTYTTVSGLAPTVSDTLTATVLPAEVPDLRITTDTPTGSLRAGAPVHLVVTAHTLASGTPGLAAGTAAVIVDAAGRGLGTVTLVAGANGLVGSLTVSTLRGGLAQLHARAIYGPLDQTVNGAAFDLTLAAPTTYLSVSAAPVTAGGLATVTVTAAVPFGLPGESTRIVATVTVDDVDYPVNLWRSNGTDAFTGAVDVPTASAGWLAMTATMTGDGIDTGPATVSTTFYVGKRSTYVYVMPIHNAIVSESLTVTPVMGSVTSSVLNAGTVSVTLSPSGAICVAAPNAPCTFPAWAVRAGENVAVAQYSGDDQYLPAESSNVSFEAAARYSILTTSYDPLPAHWIEGEPVTVSWAVTTSGAPAAGLVEATIGANRCAGPALAGSCVIVVPNRVWGTTDTYQPYSTVFAPFDDAPAQRQDGRVITRACVTAVASHASLDLSEATACQRGSMQGILTGSIVTITADAPAPNFVRTGWWFEGAQWARGSHGDATISVRLQGVMRAWPLTQYYPQCFTLTLNPNTTTAYDPGRLVSFTKPNCASPDGATETELREKEAGAPRYAAGTVVELYAIHNTENRGATSWERPALDLLSFDGAQREAANPAFAHVVMDQDRTVTAKFKVRDCISISMVSGKGGTVVVQSSSRPDTTAHFTPYSGACTDASGTAGYVPGTQLTLKATAATGTFLAAFSEADNNCSWEVSGACKFFDPAFKIRAVASKTTPPVSLTQQVTVVKPARYGAIFAEVRCVAITSIASSPIGTSYSLDTRTGTPVNVSNLDHDRETGCGGIASRSSQEAVGAYSIHSTTDSVLATGTLTFGTTYTQISYGRNGSSHVTWSTSNRGAVATAGVDRSGTGPTIDLTKVVGALTINANWYSDSCRVPVALPQGGGVTIVSDTAEPFCMPGQWSEWQSGYLDAQFSLNAPNLMPFFSVETHDGQDSRLQPAPDGRSYIRMQLDVPDVHTLRFYSPRLEYCAELGLSASVQDDSGASSWMPLGTMNKIVADDGGCPPGWARPGRTVGIGLTSTGNYTYSQLNGGASTGASVTLNSQGDITRRVGLPLALKQVCHTVSVGENVSLTTVANCPGGASNRYLRGTVVQVQFSPTESGDFLKWTNVAQSKGTTAWVIASEDRSPSVDIARISNEEMAFNVVSNLAQRGLTYLVTFATGVLMAELVVVQGIALALQGVSTGLHALGVEGKVLDGFDEGVAIITSQIAMVSMLSTCMQSWSSGAGIAELPIDDELVADGADMATGAITDQISDRLESALKNSGRSGAASMMGVIGQGQDMANIFGSNLNMLTRGAAVGWNSIADDVGGCMVKGMETAGWR</sequence>
<organism evidence="2 3">
    <name type="scientific">Cryobacterium ruanii</name>
    <dbReference type="NCBI Taxonomy" id="1259197"/>
    <lineage>
        <taxon>Bacteria</taxon>
        <taxon>Bacillati</taxon>
        <taxon>Actinomycetota</taxon>
        <taxon>Actinomycetes</taxon>
        <taxon>Micrococcales</taxon>
        <taxon>Microbacteriaceae</taxon>
        <taxon>Cryobacterium</taxon>
    </lineage>
</organism>
<name>A0A4R9AK46_9MICO</name>
<feature type="transmembrane region" description="Helical" evidence="1">
    <location>
        <begin position="323"/>
        <end position="342"/>
    </location>
</feature>
<dbReference type="InterPro" id="IPR013783">
    <property type="entry name" value="Ig-like_fold"/>
</dbReference>
<dbReference type="OrthoDB" id="5088030at2"/>
<gene>
    <name evidence="2" type="ORF">E3T47_13930</name>
</gene>
<evidence type="ECO:0000313" key="3">
    <source>
        <dbReference type="Proteomes" id="UP000298154"/>
    </source>
</evidence>
<dbReference type="Gene3D" id="2.60.40.10">
    <property type="entry name" value="Immunoglobulins"/>
    <property type="match status" value="1"/>
</dbReference>
<feature type="transmembrane region" description="Helical" evidence="1">
    <location>
        <begin position="260"/>
        <end position="285"/>
    </location>
</feature>
<dbReference type="Proteomes" id="UP000298154">
    <property type="component" value="Unassembled WGS sequence"/>
</dbReference>
<proteinExistence type="predicted"/>
<dbReference type="GO" id="GO:0005975">
    <property type="term" value="P:carbohydrate metabolic process"/>
    <property type="evidence" value="ECO:0007669"/>
    <property type="project" value="UniProtKB-ARBA"/>
</dbReference>
<accession>A0A4R9AK46</accession>
<keyword evidence="3" id="KW-1185">Reference proteome</keyword>
<dbReference type="EMBL" id="SOHK01000021">
    <property type="protein sequence ID" value="TFD63566.1"/>
    <property type="molecule type" value="Genomic_DNA"/>
</dbReference>
<evidence type="ECO:0000313" key="2">
    <source>
        <dbReference type="EMBL" id="TFD63566.1"/>
    </source>
</evidence>
<feature type="transmembrane region" description="Helical" evidence="1">
    <location>
        <begin position="222"/>
        <end position="240"/>
    </location>
</feature>
<comment type="caution">
    <text evidence="2">The sequence shown here is derived from an EMBL/GenBank/DDBJ whole genome shotgun (WGS) entry which is preliminary data.</text>
</comment>
<keyword evidence="1" id="KW-0472">Membrane</keyword>